<dbReference type="AlphaFoldDB" id="A0A9P8QG66"/>
<keyword evidence="3" id="KW-1185">Reference proteome</keyword>
<feature type="region of interest" description="Disordered" evidence="1">
    <location>
        <begin position="110"/>
        <end position="135"/>
    </location>
</feature>
<proteinExistence type="predicted"/>
<gene>
    <name evidence="2" type="ORF">WICPIJ_000559</name>
</gene>
<dbReference type="Proteomes" id="UP000774326">
    <property type="component" value="Unassembled WGS sequence"/>
</dbReference>
<comment type="caution">
    <text evidence="2">The sequence shown here is derived from an EMBL/GenBank/DDBJ whole genome shotgun (WGS) entry which is preliminary data.</text>
</comment>
<reference evidence="2" key="2">
    <citation type="submission" date="2021-01" db="EMBL/GenBank/DDBJ databases">
        <authorList>
            <person name="Schikora-Tamarit M.A."/>
        </authorList>
    </citation>
    <scope>NUCLEOTIDE SEQUENCE</scope>
    <source>
        <strain evidence="2">CBS2887</strain>
    </source>
</reference>
<evidence type="ECO:0000313" key="2">
    <source>
        <dbReference type="EMBL" id="KAH3688420.1"/>
    </source>
</evidence>
<evidence type="ECO:0000256" key="1">
    <source>
        <dbReference type="SAM" id="MobiDB-lite"/>
    </source>
</evidence>
<name>A0A9P8QG66_WICPI</name>
<feature type="compositionally biased region" description="Basic and acidic residues" evidence="1">
    <location>
        <begin position="119"/>
        <end position="134"/>
    </location>
</feature>
<organism evidence="2 3">
    <name type="scientific">Wickerhamomyces pijperi</name>
    <name type="common">Yeast</name>
    <name type="synonym">Pichia pijperi</name>
    <dbReference type="NCBI Taxonomy" id="599730"/>
    <lineage>
        <taxon>Eukaryota</taxon>
        <taxon>Fungi</taxon>
        <taxon>Dikarya</taxon>
        <taxon>Ascomycota</taxon>
        <taxon>Saccharomycotina</taxon>
        <taxon>Saccharomycetes</taxon>
        <taxon>Phaffomycetales</taxon>
        <taxon>Wickerhamomycetaceae</taxon>
        <taxon>Wickerhamomyces</taxon>
    </lineage>
</organism>
<dbReference type="EMBL" id="JAEUBG010000347">
    <property type="protein sequence ID" value="KAH3688420.1"/>
    <property type="molecule type" value="Genomic_DNA"/>
</dbReference>
<evidence type="ECO:0000313" key="3">
    <source>
        <dbReference type="Proteomes" id="UP000774326"/>
    </source>
</evidence>
<accession>A0A9P8QG66</accession>
<reference evidence="2" key="1">
    <citation type="journal article" date="2021" name="Open Biol.">
        <title>Shared evolutionary footprints suggest mitochondrial oxidative damage underlies multiple complex I losses in fungi.</title>
        <authorList>
            <person name="Schikora-Tamarit M.A."/>
            <person name="Marcet-Houben M."/>
            <person name="Nosek J."/>
            <person name="Gabaldon T."/>
        </authorList>
    </citation>
    <scope>NUCLEOTIDE SEQUENCE</scope>
    <source>
        <strain evidence="2">CBS2887</strain>
    </source>
</reference>
<protein>
    <submittedName>
        <fullName evidence="2">Uncharacterized protein</fullName>
    </submittedName>
</protein>
<sequence>MNLSRSNCNCIKRIKKDEVYEKKDLIRLLFRTLVDLFKIVVLKLDIVLRVLILFVVDFRALLRFDKLDTVLTKEKPWMEHREAETSQSHHQGVQDHEVSLVSDQVPAPPFGQLDDSVDTSDKHKDNTKTDNKDEMLEETGLSERFVFRVKCFSVFKLFVLIWVEVLDLVKEMGKEEDENTHGEHLEG</sequence>